<dbReference type="Proteomes" id="UP001497522">
    <property type="component" value="Chromosome 15"/>
</dbReference>
<accession>A0ABP1AS73</accession>
<name>A0ABP1AS73_9BRYO</name>
<dbReference type="PANTHER" id="PTHR47721:SF2">
    <property type="entry name" value="OS01G0235100 PROTEIN"/>
    <property type="match status" value="1"/>
</dbReference>
<proteinExistence type="predicted"/>
<dbReference type="EMBL" id="OZ023716">
    <property type="protein sequence ID" value="CAK9865333.1"/>
    <property type="molecule type" value="Genomic_DNA"/>
</dbReference>
<evidence type="ECO:0000313" key="1">
    <source>
        <dbReference type="EMBL" id="CAK9865333.1"/>
    </source>
</evidence>
<sequence length="192" mass="20199">MAVCALPTSSFQIRAHSSNPACSTAATSNLLNSRIQYKTHFPCTTAGGGAGTSDFRLFSASSSGNSTSSSSSSSTEKVGKKEEIIMEMSSNNLGVAVVEEDNQLVRSVSACQGCGKEEKVGGCNGEGRIKGGLGAVPGFGWFPIKAYRPCPAFVEAGGKYRRQGQSLEEVAFGRTGKQDNLDISERLRGDKR</sequence>
<gene>
    <name evidence="1" type="ORF">CSSPJE1EN2_LOCUS8328</name>
</gene>
<reference evidence="1" key="1">
    <citation type="submission" date="2024-03" db="EMBL/GenBank/DDBJ databases">
        <authorList>
            <consortium name="ELIXIR-Norway"/>
            <consortium name="Elixir Norway"/>
        </authorList>
    </citation>
    <scope>NUCLEOTIDE SEQUENCE</scope>
</reference>
<organism evidence="1 2">
    <name type="scientific">Sphagnum jensenii</name>
    <dbReference type="NCBI Taxonomy" id="128206"/>
    <lineage>
        <taxon>Eukaryota</taxon>
        <taxon>Viridiplantae</taxon>
        <taxon>Streptophyta</taxon>
        <taxon>Embryophyta</taxon>
        <taxon>Bryophyta</taxon>
        <taxon>Sphagnophytina</taxon>
        <taxon>Sphagnopsida</taxon>
        <taxon>Sphagnales</taxon>
        <taxon>Sphagnaceae</taxon>
        <taxon>Sphagnum</taxon>
    </lineage>
</organism>
<keyword evidence="2" id="KW-1185">Reference proteome</keyword>
<evidence type="ECO:0000313" key="2">
    <source>
        <dbReference type="Proteomes" id="UP001497522"/>
    </source>
</evidence>
<dbReference type="PANTHER" id="PTHR47721">
    <property type="entry name" value="OS01G0235100 PROTEIN"/>
    <property type="match status" value="1"/>
</dbReference>
<protein>
    <submittedName>
        <fullName evidence="1">Uncharacterized protein</fullName>
    </submittedName>
</protein>